<evidence type="ECO:0000313" key="2">
    <source>
        <dbReference type="EMBL" id="SMR46304.1"/>
    </source>
</evidence>
<name>A0A2H1FYC8_ZYMTR</name>
<proteinExistence type="predicted"/>
<evidence type="ECO:0000313" key="3">
    <source>
        <dbReference type="Proteomes" id="UP000245764"/>
    </source>
</evidence>
<reference evidence="3" key="1">
    <citation type="submission" date="2017-05" db="EMBL/GenBank/DDBJ databases">
        <authorList>
            <person name="Song R."/>
            <person name="Chenine A.L."/>
            <person name="Ruprecht R.M."/>
        </authorList>
    </citation>
    <scope>NUCLEOTIDE SEQUENCE [LARGE SCALE GENOMIC DNA]</scope>
</reference>
<organism evidence="2 3">
    <name type="scientific">Zymoseptoria tritici ST99CH_1E4</name>
    <dbReference type="NCBI Taxonomy" id="1276532"/>
    <lineage>
        <taxon>Eukaryota</taxon>
        <taxon>Fungi</taxon>
        <taxon>Dikarya</taxon>
        <taxon>Ascomycota</taxon>
        <taxon>Pezizomycotina</taxon>
        <taxon>Dothideomycetes</taxon>
        <taxon>Dothideomycetidae</taxon>
        <taxon>Mycosphaerellales</taxon>
        <taxon>Mycosphaerellaceae</taxon>
        <taxon>Zymoseptoria</taxon>
    </lineage>
</organism>
<sequence length="112" mass="12849">MLAGYITRRHGKITGANLQSLIVRRQPDGTAKAPPPPLTQQKSNPFEDKTTKYNPSPCLVDGCTAKGEEHRFRDWESYKRHLLSKKKPGHAYDPVDDHDVLLERFRKTRIPK</sequence>
<gene>
    <name evidence="2" type="ORF">ZT1E4_G2922</name>
</gene>
<evidence type="ECO:0000256" key="1">
    <source>
        <dbReference type="SAM" id="MobiDB-lite"/>
    </source>
</evidence>
<protein>
    <submittedName>
        <fullName evidence="2">Uncharacterized protein</fullName>
    </submittedName>
</protein>
<dbReference type="EMBL" id="LT854254">
    <property type="protein sequence ID" value="SMR46304.1"/>
    <property type="molecule type" value="Genomic_DNA"/>
</dbReference>
<dbReference type="AlphaFoldDB" id="A0A2H1FYC8"/>
<feature type="region of interest" description="Disordered" evidence="1">
    <location>
        <begin position="24"/>
        <end position="53"/>
    </location>
</feature>
<accession>A0A2H1FYC8</accession>
<dbReference type="Proteomes" id="UP000245764">
    <property type="component" value="Chromosome 2"/>
</dbReference>